<dbReference type="Proteomes" id="UP001295684">
    <property type="component" value="Unassembled WGS sequence"/>
</dbReference>
<evidence type="ECO:0000256" key="1">
    <source>
        <dbReference type="SAM" id="MobiDB-lite"/>
    </source>
</evidence>
<sequence>MTTKKLKMYYCYEHFYGQDEGECLVSPEFVAKKVGVIDQMLRLFTYFTQNECHKKPDERTLKFQQEFTLQVQKLRDDIIHAYEQGLFHEFGDLICKARNIQANMDGDETFSRFACYIMWEIMQEKLDQDSEIPSWFSGVIPKQKNKLQEELEKQQLTIKNLKEKTKRLQQQNEELEQNRNSRGQEPTSYQNPSPAPKKITRGKKSNPTEFNSESTLRLELTNPKHMEFLGYLNRRMPTLNRIDLNGVPADNQKIKTFLGNFLPEELKLFNFNCSSPLSTGLPFYADALAKASACVREVFSIYNFEVCEPQLKTLVCASKHMLRLGFQYCRFYLPTVPDFGGKLKGSVLKVLDLSACGRKDYSNWTNNQVYFENLVEGLSKEEDFRASLQKIWLNQCGMQLKTVKRLLSKHGFTHVEICGHTK</sequence>
<feature type="compositionally biased region" description="Polar residues" evidence="1">
    <location>
        <begin position="181"/>
        <end position="192"/>
    </location>
</feature>
<evidence type="ECO:0000313" key="2">
    <source>
        <dbReference type="EMBL" id="CAI2382806.1"/>
    </source>
</evidence>
<dbReference type="EMBL" id="CAMPGE010025003">
    <property type="protein sequence ID" value="CAI2382806.1"/>
    <property type="molecule type" value="Genomic_DNA"/>
</dbReference>
<gene>
    <name evidence="2" type="ORF">ECRASSUSDP1_LOCUS24293</name>
</gene>
<keyword evidence="3" id="KW-1185">Reference proteome</keyword>
<proteinExistence type="predicted"/>
<protein>
    <submittedName>
        <fullName evidence="2">Uncharacterized protein</fullName>
    </submittedName>
</protein>
<reference evidence="2" key="1">
    <citation type="submission" date="2023-07" db="EMBL/GenBank/DDBJ databases">
        <authorList>
            <consortium name="AG Swart"/>
            <person name="Singh M."/>
            <person name="Singh A."/>
            <person name="Seah K."/>
            <person name="Emmerich C."/>
        </authorList>
    </citation>
    <scope>NUCLEOTIDE SEQUENCE</scope>
    <source>
        <strain evidence="2">DP1</strain>
    </source>
</reference>
<dbReference type="AlphaFoldDB" id="A0AAD2D7V5"/>
<accession>A0AAD2D7V5</accession>
<evidence type="ECO:0000313" key="3">
    <source>
        <dbReference type="Proteomes" id="UP001295684"/>
    </source>
</evidence>
<comment type="caution">
    <text evidence="2">The sequence shown here is derived from an EMBL/GenBank/DDBJ whole genome shotgun (WGS) entry which is preliminary data.</text>
</comment>
<organism evidence="2 3">
    <name type="scientific">Euplotes crassus</name>
    <dbReference type="NCBI Taxonomy" id="5936"/>
    <lineage>
        <taxon>Eukaryota</taxon>
        <taxon>Sar</taxon>
        <taxon>Alveolata</taxon>
        <taxon>Ciliophora</taxon>
        <taxon>Intramacronucleata</taxon>
        <taxon>Spirotrichea</taxon>
        <taxon>Hypotrichia</taxon>
        <taxon>Euplotida</taxon>
        <taxon>Euplotidae</taxon>
        <taxon>Moneuplotes</taxon>
    </lineage>
</organism>
<name>A0AAD2D7V5_EUPCR</name>
<feature type="region of interest" description="Disordered" evidence="1">
    <location>
        <begin position="166"/>
        <end position="213"/>
    </location>
</feature>